<feature type="compositionally biased region" description="Low complexity" evidence="1">
    <location>
        <begin position="293"/>
        <end position="305"/>
    </location>
</feature>
<comment type="caution">
    <text evidence="2">The sequence shown here is derived from an EMBL/GenBank/DDBJ whole genome shotgun (WGS) entry which is preliminary data.</text>
</comment>
<dbReference type="AlphaFoldDB" id="A0A2T9ZKM0"/>
<sequence length="508" mass="57451">MKSCSCLNIRLDAEAFESEVSSQIAEQDLSFGHQYLFYPSSTTLEAIHTQNTRPSKIIDSFTKYVVKDSLVTVKIFELLKITGSLSNSEYTYSMSCLNCDITVFYFKINSKISDLEVKNEKIRLPTKTVYISSNLSNYKFSPSLKINKNYSKMFGIILEDKINIISDENSSPSSFARLHKIYMEYLRNTSNNISETSKNILEKKNRLFNEYIRLCNTIDSRTKGKSEFAPPDSSDFFEFDQGQSQLTQSGDLFIGSDSENNLNSPESLPYKKFSANGNWSNQQSLPKSIPVGSKKSSGNSDLSSKQVESDGIVKINFIESNIKKTVSFSSNPIIRSERSSKKNVNHEILDAIEKRYLDIGTSKLGGSNTNENGETVDISSNKKHSELSSFLSNRFASQFLSSSVPIQIPQFEQPKAATKKTGVDFPIFSNKYKNEKKSNLDEEIDFGFDMDEDLDSSSKEISQNEVKILMEKNNIVSQSLFVPPHLLSDYQKSKDSRNKYGSKPPEYW</sequence>
<dbReference type="Proteomes" id="UP000245609">
    <property type="component" value="Unassembled WGS sequence"/>
</dbReference>
<organism evidence="2 3">
    <name type="scientific">Smittium megazygosporum</name>
    <dbReference type="NCBI Taxonomy" id="133381"/>
    <lineage>
        <taxon>Eukaryota</taxon>
        <taxon>Fungi</taxon>
        <taxon>Fungi incertae sedis</taxon>
        <taxon>Zoopagomycota</taxon>
        <taxon>Kickxellomycotina</taxon>
        <taxon>Harpellomycetes</taxon>
        <taxon>Harpellales</taxon>
        <taxon>Legeriomycetaceae</taxon>
        <taxon>Smittium</taxon>
    </lineage>
</organism>
<dbReference type="OrthoDB" id="10679235at2759"/>
<name>A0A2T9ZKM0_9FUNG</name>
<accession>A0A2T9ZKM0</accession>
<protein>
    <submittedName>
        <fullName evidence="2">Uncharacterized protein</fullName>
    </submittedName>
</protein>
<gene>
    <name evidence="2" type="ORF">BB560_000313</name>
</gene>
<feature type="region of interest" description="Disordered" evidence="1">
    <location>
        <begin position="273"/>
        <end position="305"/>
    </location>
</feature>
<proteinExistence type="predicted"/>
<evidence type="ECO:0000313" key="2">
    <source>
        <dbReference type="EMBL" id="PVV05166.1"/>
    </source>
</evidence>
<evidence type="ECO:0000313" key="3">
    <source>
        <dbReference type="Proteomes" id="UP000245609"/>
    </source>
</evidence>
<evidence type="ECO:0000256" key="1">
    <source>
        <dbReference type="SAM" id="MobiDB-lite"/>
    </source>
</evidence>
<keyword evidence="3" id="KW-1185">Reference proteome</keyword>
<feature type="compositionally biased region" description="Polar residues" evidence="1">
    <location>
        <begin position="275"/>
        <end position="286"/>
    </location>
</feature>
<reference evidence="2 3" key="1">
    <citation type="journal article" date="2018" name="MBio">
        <title>Comparative Genomics Reveals the Core Gene Toolbox for the Fungus-Insect Symbiosis.</title>
        <authorList>
            <person name="Wang Y."/>
            <person name="Stata M."/>
            <person name="Wang W."/>
            <person name="Stajich J.E."/>
            <person name="White M.M."/>
            <person name="Moncalvo J.M."/>
        </authorList>
    </citation>
    <scope>NUCLEOTIDE SEQUENCE [LARGE SCALE GENOMIC DNA]</scope>
    <source>
        <strain evidence="2 3">SC-DP-2</strain>
    </source>
</reference>
<dbReference type="EMBL" id="MBFS01000030">
    <property type="protein sequence ID" value="PVV05166.1"/>
    <property type="molecule type" value="Genomic_DNA"/>
</dbReference>